<dbReference type="EMBL" id="CALNXI010000690">
    <property type="protein sequence ID" value="CAH3033377.1"/>
    <property type="molecule type" value="Genomic_DNA"/>
</dbReference>
<proteinExistence type="predicted"/>
<evidence type="ECO:0000313" key="2">
    <source>
        <dbReference type="Proteomes" id="UP001159427"/>
    </source>
</evidence>
<name>A0ABN8MQP8_9CNID</name>
<accession>A0ABN8MQP8</accession>
<protein>
    <submittedName>
        <fullName evidence="1">Uncharacterized protein</fullName>
    </submittedName>
</protein>
<dbReference type="Proteomes" id="UP001159427">
    <property type="component" value="Unassembled WGS sequence"/>
</dbReference>
<reference evidence="1 2" key="1">
    <citation type="submission" date="2022-05" db="EMBL/GenBank/DDBJ databases">
        <authorList>
            <consortium name="Genoscope - CEA"/>
            <person name="William W."/>
        </authorList>
    </citation>
    <scope>NUCLEOTIDE SEQUENCE [LARGE SCALE GENOMIC DNA]</scope>
</reference>
<gene>
    <name evidence="1" type="ORF">PEVE_00039298</name>
</gene>
<organism evidence="1 2">
    <name type="scientific">Porites evermanni</name>
    <dbReference type="NCBI Taxonomy" id="104178"/>
    <lineage>
        <taxon>Eukaryota</taxon>
        <taxon>Metazoa</taxon>
        <taxon>Cnidaria</taxon>
        <taxon>Anthozoa</taxon>
        <taxon>Hexacorallia</taxon>
        <taxon>Scleractinia</taxon>
        <taxon>Fungiina</taxon>
        <taxon>Poritidae</taxon>
        <taxon>Porites</taxon>
    </lineage>
</organism>
<comment type="caution">
    <text evidence="1">The sequence shown here is derived from an EMBL/GenBank/DDBJ whole genome shotgun (WGS) entry which is preliminary data.</text>
</comment>
<keyword evidence="2" id="KW-1185">Reference proteome</keyword>
<evidence type="ECO:0000313" key="1">
    <source>
        <dbReference type="EMBL" id="CAH3033377.1"/>
    </source>
</evidence>
<sequence length="111" mass="12232">MGVTVNGFTLNVWGSEVFHFESMKCTLQSKVLNAQKEQQTITVPNPTFIHRNPTTKYVSRTEDLDGEKIEVASSCTQDGSDPGSIVSMKPTEDSTKIKTLGSCILNVEFCQ</sequence>